<feature type="compositionally biased region" description="Low complexity" evidence="6">
    <location>
        <begin position="298"/>
        <end position="309"/>
    </location>
</feature>
<comment type="subcellular location">
    <subcellularLocation>
        <location evidence="5">Secreted</location>
    </subcellularLocation>
    <subcellularLocation>
        <location evidence="5">Bacterial flagellum</location>
    </subcellularLocation>
</comment>
<feature type="domain" description="Flagellar hook-associated protein 2 C-terminal" evidence="8">
    <location>
        <begin position="233"/>
        <end position="447"/>
    </location>
</feature>
<evidence type="ECO:0000256" key="6">
    <source>
        <dbReference type="SAM" id="MobiDB-lite"/>
    </source>
</evidence>
<evidence type="ECO:0000256" key="3">
    <source>
        <dbReference type="ARBA" id="ARBA00023054"/>
    </source>
</evidence>
<evidence type="ECO:0000256" key="1">
    <source>
        <dbReference type="ARBA" id="ARBA00009764"/>
    </source>
</evidence>
<evidence type="ECO:0000259" key="7">
    <source>
        <dbReference type="Pfam" id="PF02465"/>
    </source>
</evidence>
<evidence type="ECO:0000256" key="5">
    <source>
        <dbReference type="RuleBase" id="RU362066"/>
    </source>
</evidence>
<comment type="function">
    <text evidence="5">Required for morphogenesis and for the elongation of the flagellar filament by facilitating polymerization of the flagellin monomers at the tip of growing filament. Forms a capping structure, which prevents flagellin subunits (transported through the central channel of the flagellum) from leaking out without polymerization at the distal end.</text>
</comment>
<keyword evidence="10" id="KW-1185">Reference proteome</keyword>
<protein>
    <recommendedName>
        <fullName evidence="5">Flagellar hook-associated protein 2</fullName>
        <shortName evidence="5">HAP2</shortName>
    </recommendedName>
    <alternativeName>
        <fullName evidence="5">Flagellar cap protein</fullName>
    </alternativeName>
</protein>
<dbReference type="GO" id="GO:0071973">
    <property type="term" value="P:bacterial-type flagellum-dependent cell motility"/>
    <property type="evidence" value="ECO:0007669"/>
    <property type="project" value="TreeGrafter"/>
</dbReference>
<evidence type="ECO:0000256" key="2">
    <source>
        <dbReference type="ARBA" id="ARBA00011255"/>
    </source>
</evidence>
<reference evidence="9 10" key="2">
    <citation type="journal article" date="2015" name="Stand. Genomic Sci.">
        <title>Draft genome sequence of Cellulomonas carbonis T26(T) and comparative analysis of six Cellulomonas genomes.</title>
        <authorList>
            <person name="Zhuang W."/>
            <person name="Zhang S."/>
            <person name="Xia X."/>
            <person name="Wang G."/>
        </authorList>
    </citation>
    <scope>NUCLEOTIDE SEQUENCE [LARGE SCALE GENOMIC DNA]</scope>
    <source>
        <strain evidence="9 10">T26</strain>
    </source>
</reference>
<evidence type="ECO:0000259" key="8">
    <source>
        <dbReference type="Pfam" id="PF07195"/>
    </source>
</evidence>
<comment type="subunit">
    <text evidence="2 5">Homopentamer.</text>
</comment>
<dbReference type="EMBL" id="AXCY01000006">
    <property type="protein sequence ID" value="KGM12303.1"/>
    <property type="molecule type" value="Genomic_DNA"/>
</dbReference>
<name>A0A0A0BVA4_9CELL</name>
<dbReference type="Proteomes" id="UP000029839">
    <property type="component" value="Unassembled WGS sequence"/>
</dbReference>
<accession>A0A0A0BVA4</accession>
<keyword evidence="5" id="KW-0964">Secreted</keyword>
<evidence type="ECO:0000313" key="9">
    <source>
        <dbReference type="EMBL" id="KGM12303.1"/>
    </source>
</evidence>
<reference evidence="9 10" key="1">
    <citation type="submission" date="2013-08" db="EMBL/GenBank/DDBJ databases">
        <title>Genome sequencing of Cellulomonas carbonis T26.</title>
        <authorList>
            <person name="Chen F."/>
            <person name="Li Y."/>
            <person name="Wang G."/>
        </authorList>
    </citation>
    <scope>NUCLEOTIDE SEQUENCE [LARGE SCALE GENOMIC DNA]</scope>
    <source>
        <strain evidence="9 10">T26</strain>
    </source>
</reference>
<dbReference type="GO" id="GO:0007155">
    <property type="term" value="P:cell adhesion"/>
    <property type="evidence" value="ECO:0007669"/>
    <property type="project" value="InterPro"/>
</dbReference>
<dbReference type="PANTHER" id="PTHR30288">
    <property type="entry name" value="FLAGELLAR CAP/ASSEMBLY PROTEIN FLID"/>
    <property type="match status" value="1"/>
</dbReference>
<dbReference type="GO" id="GO:0005576">
    <property type="term" value="C:extracellular region"/>
    <property type="evidence" value="ECO:0007669"/>
    <property type="project" value="UniProtKB-SubCell"/>
</dbReference>
<feature type="domain" description="Flagellar hook-associated protein 2 N-terminal" evidence="7">
    <location>
        <begin position="8"/>
        <end position="103"/>
    </location>
</feature>
<keyword evidence="4 5" id="KW-0975">Bacterial flagellum</keyword>
<organism evidence="9 10">
    <name type="scientific">Cellulomonas carbonis T26</name>
    <dbReference type="NCBI Taxonomy" id="947969"/>
    <lineage>
        <taxon>Bacteria</taxon>
        <taxon>Bacillati</taxon>
        <taxon>Actinomycetota</taxon>
        <taxon>Actinomycetes</taxon>
        <taxon>Micrococcales</taxon>
        <taxon>Cellulomonadaceae</taxon>
        <taxon>Cellulomonas</taxon>
    </lineage>
</organism>
<dbReference type="GO" id="GO:0009421">
    <property type="term" value="C:bacterial-type flagellum filament cap"/>
    <property type="evidence" value="ECO:0007669"/>
    <property type="project" value="InterPro"/>
</dbReference>
<proteinExistence type="inferred from homology"/>
<dbReference type="InterPro" id="IPR003481">
    <property type="entry name" value="FliD_N"/>
</dbReference>
<dbReference type="PANTHER" id="PTHR30288:SF0">
    <property type="entry name" value="FLAGELLAR HOOK-ASSOCIATED PROTEIN 2"/>
    <property type="match status" value="1"/>
</dbReference>
<feature type="region of interest" description="Disordered" evidence="6">
    <location>
        <begin position="298"/>
        <end position="317"/>
    </location>
</feature>
<dbReference type="InterPro" id="IPR040026">
    <property type="entry name" value="FliD"/>
</dbReference>
<evidence type="ECO:0000256" key="4">
    <source>
        <dbReference type="ARBA" id="ARBA00023143"/>
    </source>
</evidence>
<dbReference type="AlphaFoldDB" id="A0A0A0BVA4"/>
<evidence type="ECO:0000313" key="10">
    <source>
        <dbReference type="Proteomes" id="UP000029839"/>
    </source>
</evidence>
<dbReference type="GO" id="GO:0009424">
    <property type="term" value="C:bacterial-type flagellum hook"/>
    <property type="evidence" value="ECO:0007669"/>
    <property type="project" value="UniProtKB-UniRule"/>
</dbReference>
<keyword evidence="3" id="KW-0175">Coiled coil</keyword>
<dbReference type="Pfam" id="PF02465">
    <property type="entry name" value="FliD_N"/>
    <property type="match status" value="1"/>
</dbReference>
<dbReference type="Pfam" id="PF07195">
    <property type="entry name" value="FliD_C"/>
    <property type="match status" value="1"/>
</dbReference>
<gene>
    <name evidence="9" type="ORF">N868_18215</name>
</gene>
<dbReference type="InterPro" id="IPR010809">
    <property type="entry name" value="FliD_C"/>
</dbReference>
<comment type="caution">
    <text evidence="9">The sequence shown here is derived from an EMBL/GenBank/DDBJ whole genome shotgun (WGS) entry which is preliminary data.</text>
</comment>
<comment type="similarity">
    <text evidence="1 5">Belongs to the FliD family.</text>
</comment>
<sequence>MGIDGLVSGLDTTSLINQLMQVEAMPQTMLKQKSSSTQSLVTALQGLNTKVASLAEAATKAAKPASWDLYKGTSTATSVAVKAGATAQPGSVTFSVDTVAASQISLTAAVPDDGTLLDVPPAVTIRKGDGTFVTIEPTTGSLSDIAKAINASADAGVRASVVQVSSGDGTNPATYRLQLTGVSTGTTNAFSVYKGTVDQAAVDGGTATRLDGDLVRAASSAQVTLWKGTSAETQFTSASNTFTGLMTGVDVTVSKVTAVGEDPATVTVARDEDGLKKLASGLVGAVGVVFSEITSRTTTTTKTNPDGTTSVTGGLFSGDSMVRGMRQQLTEAVSYPVDGKSPSTIGIVLGRDGTVTFDEAKFTEALAADPAGVQSMMTQLADRVGTVATGISDKVDGSLTRKITGQEQLVKDYGTQIEDWDRRLELRKASLQKTYSSLEVTLSKMQSQSNWLAGQLAGLAANNS</sequence>